<sequence>MVRIIDFWMRFKAFGACEANQIEQYAVLTYRDPNDPQRDLHAYPQNNFPAYDSSYGDGSIINFPNTTCGNPSDNEFCISDLSSYVTDASVTVDPPQETFFLGFTNVGQSLSVIYKKNSYGNMYTSGDLVTVGAINNITFSFPTFPLLTQREMIGHTTFCDKNNLPESCTSQKICTCTHRLKISLNRYVEMQLLCTVTLSIFMEFHFMS</sequence>
<name>A0A1J1ID74_9DIPT</name>
<gene>
    <name evidence="1" type="primary">similar to Laccase-21</name>
    <name evidence="1" type="ORF">CLUMA_CG010353</name>
</gene>
<dbReference type="STRING" id="568069.A0A1J1ID74"/>
<protein>
    <submittedName>
        <fullName evidence="1">CLUMA_CG010353, isoform A</fullName>
    </submittedName>
</protein>
<dbReference type="Proteomes" id="UP000183832">
    <property type="component" value="Unassembled WGS sequence"/>
</dbReference>
<organism evidence="1 2">
    <name type="scientific">Clunio marinus</name>
    <dbReference type="NCBI Taxonomy" id="568069"/>
    <lineage>
        <taxon>Eukaryota</taxon>
        <taxon>Metazoa</taxon>
        <taxon>Ecdysozoa</taxon>
        <taxon>Arthropoda</taxon>
        <taxon>Hexapoda</taxon>
        <taxon>Insecta</taxon>
        <taxon>Pterygota</taxon>
        <taxon>Neoptera</taxon>
        <taxon>Endopterygota</taxon>
        <taxon>Diptera</taxon>
        <taxon>Nematocera</taxon>
        <taxon>Chironomoidea</taxon>
        <taxon>Chironomidae</taxon>
        <taxon>Clunio</taxon>
    </lineage>
</organism>
<dbReference type="InterPro" id="IPR008972">
    <property type="entry name" value="Cupredoxin"/>
</dbReference>
<keyword evidence="2" id="KW-1185">Reference proteome</keyword>
<evidence type="ECO:0000313" key="1">
    <source>
        <dbReference type="EMBL" id="CRK96926.1"/>
    </source>
</evidence>
<reference evidence="1 2" key="1">
    <citation type="submission" date="2015-04" db="EMBL/GenBank/DDBJ databases">
        <authorList>
            <person name="Syromyatnikov M.Y."/>
            <person name="Popov V.N."/>
        </authorList>
    </citation>
    <scope>NUCLEOTIDE SEQUENCE [LARGE SCALE GENOMIC DNA]</scope>
</reference>
<accession>A0A1J1ID74</accession>
<dbReference type="AlphaFoldDB" id="A0A1J1ID74"/>
<dbReference type="OrthoDB" id="2121828at2759"/>
<proteinExistence type="predicted"/>
<dbReference type="Gene3D" id="2.60.40.420">
    <property type="entry name" value="Cupredoxins - blue copper proteins"/>
    <property type="match status" value="1"/>
</dbReference>
<evidence type="ECO:0000313" key="2">
    <source>
        <dbReference type="Proteomes" id="UP000183832"/>
    </source>
</evidence>
<dbReference type="EMBL" id="CVRI01000045">
    <property type="protein sequence ID" value="CRK96926.1"/>
    <property type="molecule type" value="Genomic_DNA"/>
</dbReference>